<dbReference type="STRING" id="6669.E9FUC7"/>
<dbReference type="OrthoDB" id="6354171at2759"/>
<protein>
    <recommendedName>
        <fullName evidence="3">C2H2-type domain-containing protein</fullName>
    </recommendedName>
</protein>
<dbReference type="InParanoid" id="E9FUC7"/>
<proteinExistence type="predicted"/>
<dbReference type="PANTHER" id="PTHR46664">
    <property type="entry name" value="ATM INTERACTOR"/>
    <property type="match status" value="1"/>
</dbReference>
<organism evidence="1 2">
    <name type="scientific">Daphnia pulex</name>
    <name type="common">Water flea</name>
    <dbReference type="NCBI Taxonomy" id="6669"/>
    <lineage>
        <taxon>Eukaryota</taxon>
        <taxon>Metazoa</taxon>
        <taxon>Ecdysozoa</taxon>
        <taxon>Arthropoda</taxon>
        <taxon>Crustacea</taxon>
        <taxon>Branchiopoda</taxon>
        <taxon>Diplostraca</taxon>
        <taxon>Cladocera</taxon>
        <taxon>Anomopoda</taxon>
        <taxon>Daphniidae</taxon>
        <taxon>Daphnia</taxon>
    </lineage>
</organism>
<evidence type="ECO:0000313" key="1">
    <source>
        <dbReference type="EMBL" id="EFX88702.1"/>
    </source>
</evidence>
<dbReference type="Gene3D" id="3.30.160.60">
    <property type="entry name" value="Classic Zinc Finger"/>
    <property type="match status" value="1"/>
</dbReference>
<dbReference type="GO" id="GO:0005634">
    <property type="term" value="C:nucleus"/>
    <property type="evidence" value="ECO:0000318"/>
    <property type="project" value="GO_Central"/>
</dbReference>
<gene>
    <name evidence="1" type="ORF">DAPPUDRAFT_311016</name>
</gene>
<dbReference type="EMBL" id="GL732525">
    <property type="protein sequence ID" value="EFX88702.1"/>
    <property type="molecule type" value="Genomic_DNA"/>
</dbReference>
<evidence type="ECO:0008006" key="3">
    <source>
        <dbReference type="Google" id="ProtNLM"/>
    </source>
</evidence>
<dbReference type="GO" id="GO:0006357">
    <property type="term" value="P:regulation of transcription by RNA polymerase II"/>
    <property type="evidence" value="ECO:0000318"/>
    <property type="project" value="GO_Central"/>
</dbReference>
<name>E9FUC7_DAPPU</name>
<accession>E9FUC7</accession>
<sequence>MAKTTEKRFNCKYPDCLYSEGSRSYFQKYRYLKQHYDKVHNKKIYECQKCFKKFSTTTLQKSHMSYCGREFKCSCGVVYKSNEALLTHAKRKSHPLGPTPRAIGTNSTNNGNQIQSLTTAPSVSVNFSAGSQVIILHSNSQISKDFFKSQSLSEKGTQACSMHLMDAAVFSRLSAAVALSELALTAPASQLFEKREVSTQTDNNIYDVWLNSSVQEETNSMESKIQDFGTQTEEVDFNVVLNPESPQNPCSPWLGLIGAETQTVDEDAVLRPFNLCNIQTQTPWNEMSDDDTTELAHTETQTLLSSFFIDDSNVPECHGERRIGSFFVKQNSEDAGTDPMEIFD</sequence>
<evidence type="ECO:0000313" key="2">
    <source>
        <dbReference type="Proteomes" id="UP000000305"/>
    </source>
</evidence>
<dbReference type="InterPro" id="IPR055303">
    <property type="entry name" value="ATMIN"/>
</dbReference>
<reference evidence="1 2" key="1">
    <citation type="journal article" date="2011" name="Science">
        <title>The ecoresponsive genome of Daphnia pulex.</title>
        <authorList>
            <person name="Colbourne J.K."/>
            <person name="Pfrender M.E."/>
            <person name="Gilbert D."/>
            <person name="Thomas W.K."/>
            <person name="Tucker A."/>
            <person name="Oakley T.H."/>
            <person name="Tokishita S."/>
            <person name="Aerts A."/>
            <person name="Arnold G.J."/>
            <person name="Basu M.K."/>
            <person name="Bauer D.J."/>
            <person name="Caceres C.E."/>
            <person name="Carmel L."/>
            <person name="Casola C."/>
            <person name="Choi J.H."/>
            <person name="Detter J.C."/>
            <person name="Dong Q."/>
            <person name="Dusheyko S."/>
            <person name="Eads B.D."/>
            <person name="Frohlich T."/>
            <person name="Geiler-Samerotte K.A."/>
            <person name="Gerlach D."/>
            <person name="Hatcher P."/>
            <person name="Jogdeo S."/>
            <person name="Krijgsveld J."/>
            <person name="Kriventseva E.V."/>
            <person name="Kultz D."/>
            <person name="Laforsch C."/>
            <person name="Lindquist E."/>
            <person name="Lopez J."/>
            <person name="Manak J.R."/>
            <person name="Muller J."/>
            <person name="Pangilinan J."/>
            <person name="Patwardhan R.P."/>
            <person name="Pitluck S."/>
            <person name="Pritham E.J."/>
            <person name="Rechtsteiner A."/>
            <person name="Rho M."/>
            <person name="Rogozin I.B."/>
            <person name="Sakarya O."/>
            <person name="Salamov A."/>
            <person name="Schaack S."/>
            <person name="Shapiro H."/>
            <person name="Shiga Y."/>
            <person name="Skalitzky C."/>
            <person name="Smith Z."/>
            <person name="Souvorov A."/>
            <person name="Sung W."/>
            <person name="Tang Z."/>
            <person name="Tsuchiya D."/>
            <person name="Tu H."/>
            <person name="Vos H."/>
            <person name="Wang M."/>
            <person name="Wolf Y.I."/>
            <person name="Yamagata H."/>
            <person name="Yamada T."/>
            <person name="Ye Y."/>
            <person name="Shaw J.R."/>
            <person name="Andrews J."/>
            <person name="Crease T.J."/>
            <person name="Tang H."/>
            <person name="Lucas S.M."/>
            <person name="Robertson H.M."/>
            <person name="Bork P."/>
            <person name="Koonin E.V."/>
            <person name="Zdobnov E.M."/>
            <person name="Grigoriev I.V."/>
            <person name="Lynch M."/>
            <person name="Boore J.L."/>
        </authorList>
    </citation>
    <scope>NUCLEOTIDE SEQUENCE [LARGE SCALE GENOMIC DNA]</scope>
</reference>
<dbReference type="PANTHER" id="PTHR46664:SF1">
    <property type="entry name" value="ATM INTERACTOR"/>
    <property type="match status" value="1"/>
</dbReference>
<dbReference type="HOGENOM" id="CLU_807153_0_0_1"/>
<dbReference type="GO" id="GO:0045944">
    <property type="term" value="P:positive regulation of transcription by RNA polymerase II"/>
    <property type="evidence" value="ECO:0007669"/>
    <property type="project" value="InterPro"/>
</dbReference>
<dbReference type="KEGG" id="dpx:DAPPUDRAFT_311016"/>
<keyword evidence="2" id="KW-1185">Reference proteome</keyword>
<dbReference type="GO" id="GO:0000976">
    <property type="term" value="F:transcription cis-regulatory region binding"/>
    <property type="evidence" value="ECO:0000318"/>
    <property type="project" value="GO_Central"/>
</dbReference>
<dbReference type="AlphaFoldDB" id="E9FUC7"/>
<dbReference type="eggNOG" id="KOG1721">
    <property type="taxonomic scope" value="Eukaryota"/>
</dbReference>
<dbReference type="GO" id="GO:0000981">
    <property type="term" value="F:DNA-binding transcription factor activity, RNA polymerase II-specific"/>
    <property type="evidence" value="ECO:0000318"/>
    <property type="project" value="GO_Central"/>
</dbReference>
<dbReference type="Proteomes" id="UP000000305">
    <property type="component" value="Unassembled WGS sequence"/>
</dbReference>